<feature type="region of interest" description="Disordered" evidence="1">
    <location>
        <begin position="256"/>
        <end position="292"/>
    </location>
</feature>
<reference evidence="2 3" key="1">
    <citation type="journal article" date="2021" name="J. Hered.">
        <title>A chromosome-level genome assembly of the parasitoid wasp, Cotesia glomerata (Hymenoptera: Braconidae).</title>
        <authorList>
            <person name="Pinto B.J."/>
            <person name="Weis J.J."/>
            <person name="Gamble T."/>
            <person name="Ode P.J."/>
            <person name="Paul R."/>
            <person name="Zaspel J.M."/>
        </authorList>
    </citation>
    <scope>NUCLEOTIDE SEQUENCE [LARGE SCALE GENOMIC DNA]</scope>
    <source>
        <strain evidence="2">CgM1</strain>
    </source>
</reference>
<feature type="compositionally biased region" description="Low complexity" evidence="1">
    <location>
        <begin position="13"/>
        <end position="25"/>
    </location>
</feature>
<feature type="region of interest" description="Disordered" evidence="1">
    <location>
        <begin position="1"/>
        <end position="26"/>
    </location>
</feature>
<protein>
    <recommendedName>
        <fullName evidence="4">DUF4806 domain-containing protein</fullName>
    </recommendedName>
</protein>
<comment type="caution">
    <text evidence="2">The sequence shown here is derived from an EMBL/GenBank/DDBJ whole genome shotgun (WGS) entry which is preliminary data.</text>
</comment>
<organism evidence="2 3">
    <name type="scientific">Cotesia glomerata</name>
    <name type="common">Lepidopteran parasitic wasp</name>
    <name type="synonym">Apanteles glomeratus</name>
    <dbReference type="NCBI Taxonomy" id="32391"/>
    <lineage>
        <taxon>Eukaryota</taxon>
        <taxon>Metazoa</taxon>
        <taxon>Ecdysozoa</taxon>
        <taxon>Arthropoda</taxon>
        <taxon>Hexapoda</taxon>
        <taxon>Insecta</taxon>
        <taxon>Pterygota</taxon>
        <taxon>Neoptera</taxon>
        <taxon>Endopterygota</taxon>
        <taxon>Hymenoptera</taxon>
        <taxon>Apocrita</taxon>
        <taxon>Ichneumonoidea</taxon>
        <taxon>Braconidae</taxon>
        <taxon>Microgastrinae</taxon>
        <taxon>Cotesia</taxon>
    </lineage>
</organism>
<feature type="compositionally biased region" description="Polar residues" evidence="1">
    <location>
        <begin position="279"/>
        <end position="292"/>
    </location>
</feature>
<evidence type="ECO:0000313" key="3">
    <source>
        <dbReference type="Proteomes" id="UP000826195"/>
    </source>
</evidence>
<keyword evidence="3" id="KW-1185">Reference proteome</keyword>
<name>A0AAV7ID57_COTGL</name>
<evidence type="ECO:0000313" key="2">
    <source>
        <dbReference type="EMBL" id="KAH0549656.1"/>
    </source>
</evidence>
<evidence type="ECO:0008006" key="4">
    <source>
        <dbReference type="Google" id="ProtNLM"/>
    </source>
</evidence>
<dbReference type="Proteomes" id="UP000826195">
    <property type="component" value="Unassembled WGS sequence"/>
</dbReference>
<accession>A0AAV7ID57</accession>
<dbReference type="EMBL" id="JAHXZJ010001864">
    <property type="protein sequence ID" value="KAH0549656.1"/>
    <property type="molecule type" value="Genomic_DNA"/>
</dbReference>
<sequence>MPPPSKESETDSDCSSKSNSRSTKNVQFKISKDAELAVQGLKQPKLIPIIKDGQHLKIVKIAHSSGNSQSNQQKSGENSQITGSVGSIPTILRAILQTTQNNTALLNSLSEKVNEQKEMISTLTASINQRQNLGHSASMSAKPDFLPFSTVAEIKEYEGTTEQRRDELKNYVSSFRGGKSISDNIRYVLKNNFLMKDELLITYNYIESSKGKPNTIAGSALDRDLLSAFRTMYPNLTVHQYHEAFKGAMKAADSRLKKKKPDLVLSKKRKKSTDFTEKFYTNSQENQPPTSN</sequence>
<evidence type="ECO:0000256" key="1">
    <source>
        <dbReference type="SAM" id="MobiDB-lite"/>
    </source>
</evidence>
<dbReference type="AlphaFoldDB" id="A0AAV7ID57"/>
<gene>
    <name evidence="2" type="ORF">KQX54_011814</name>
</gene>
<feature type="compositionally biased region" description="Basic residues" evidence="1">
    <location>
        <begin position="256"/>
        <end position="271"/>
    </location>
</feature>
<proteinExistence type="predicted"/>